<feature type="compositionally biased region" description="Low complexity" evidence="1">
    <location>
        <begin position="224"/>
        <end position="233"/>
    </location>
</feature>
<feature type="compositionally biased region" description="Basic and acidic residues" evidence="1">
    <location>
        <begin position="187"/>
        <end position="199"/>
    </location>
</feature>
<feature type="region of interest" description="Disordered" evidence="1">
    <location>
        <begin position="179"/>
        <end position="351"/>
    </location>
</feature>
<feature type="region of interest" description="Disordered" evidence="1">
    <location>
        <begin position="84"/>
        <end position="104"/>
    </location>
</feature>
<feature type="compositionally biased region" description="Low complexity" evidence="1">
    <location>
        <begin position="295"/>
        <end position="316"/>
    </location>
</feature>
<sequence length="351" mass="38915">MAPIKKTSLQKRLGFREGQANTFRLQKSSSSTPKPPKRYRRVELGPVRWFQVRLAKDINGWRASHGLPLSVTASAILAEEAARPRPPPISTTTTQRSQVPRPQPVTYQTVRRIKGAIRMDMGTTSITKTSAGNLAITKIVRNREKTSIMPAASAPNPMDDDQHKHTAFTSRDVWKIGDVGSQANTREPTDWDARRRDINSRLFTPPQTPCTPRTTSGTRKPVSGNPRPRGRPTTPIPKTPTNIRTTGDNFRLLQPRYRNRPHAPASQSNQHMTPAATPSAAPKKDAGNTDKGEEATPSSPASSSSTAESQTPAPATKPASDARAQKRQRLENLSRDRAERKRRLERLKYAH</sequence>
<keyword evidence="3" id="KW-1185">Reference proteome</keyword>
<feature type="compositionally biased region" description="Basic and acidic residues" evidence="1">
    <location>
        <begin position="328"/>
        <end position="339"/>
    </location>
</feature>
<protein>
    <submittedName>
        <fullName evidence="2">Uncharacterized protein</fullName>
    </submittedName>
</protein>
<reference evidence="3" key="1">
    <citation type="submission" date="2016-02" db="EMBL/GenBank/DDBJ databases">
        <title>Draft genome sequence of Microdochium bolleyi, a fungal endophyte of beachgrass.</title>
        <authorList>
            <consortium name="DOE Joint Genome Institute"/>
            <person name="David A.S."/>
            <person name="May G."/>
            <person name="Haridas S."/>
            <person name="Lim J."/>
            <person name="Wang M."/>
            <person name="Labutti K."/>
            <person name="Lipzen A."/>
            <person name="Barry K."/>
            <person name="Grigoriev I.V."/>
        </authorList>
    </citation>
    <scope>NUCLEOTIDE SEQUENCE [LARGE SCALE GENOMIC DNA]</scope>
    <source>
        <strain evidence="3">J235TASD1</strain>
    </source>
</reference>
<dbReference type="AlphaFoldDB" id="A0A136JBZ6"/>
<name>A0A136JBZ6_9PEZI</name>
<evidence type="ECO:0000256" key="1">
    <source>
        <dbReference type="SAM" id="MobiDB-lite"/>
    </source>
</evidence>
<feature type="compositionally biased region" description="Basic and acidic residues" evidence="1">
    <location>
        <begin position="282"/>
        <end position="294"/>
    </location>
</feature>
<organism evidence="2 3">
    <name type="scientific">Microdochium bolleyi</name>
    <dbReference type="NCBI Taxonomy" id="196109"/>
    <lineage>
        <taxon>Eukaryota</taxon>
        <taxon>Fungi</taxon>
        <taxon>Dikarya</taxon>
        <taxon>Ascomycota</taxon>
        <taxon>Pezizomycotina</taxon>
        <taxon>Sordariomycetes</taxon>
        <taxon>Xylariomycetidae</taxon>
        <taxon>Xylariales</taxon>
        <taxon>Microdochiaceae</taxon>
        <taxon>Microdochium</taxon>
    </lineage>
</organism>
<gene>
    <name evidence="2" type="ORF">Micbo1qcDRAFT_173380</name>
</gene>
<evidence type="ECO:0000313" key="2">
    <source>
        <dbReference type="EMBL" id="KXJ94588.1"/>
    </source>
</evidence>
<evidence type="ECO:0000313" key="3">
    <source>
        <dbReference type="Proteomes" id="UP000070501"/>
    </source>
</evidence>
<accession>A0A136JBZ6</accession>
<dbReference type="OrthoDB" id="10663719at2759"/>
<proteinExistence type="predicted"/>
<dbReference type="EMBL" id="KQ964247">
    <property type="protein sequence ID" value="KXJ94588.1"/>
    <property type="molecule type" value="Genomic_DNA"/>
</dbReference>
<dbReference type="InParanoid" id="A0A136JBZ6"/>
<dbReference type="Proteomes" id="UP000070501">
    <property type="component" value="Unassembled WGS sequence"/>
</dbReference>